<organism evidence="1 2">
    <name type="scientific">Vermiconidia calcicola</name>
    <dbReference type="NCBI Taxonomy" id="1690605"/>
    <lineage>
        <taxon>Eukaryota</taxon>
        <taxon>Fungi</taxon>
        <taxon>Dikarya</taxon>
        <taxon>Ascomycota</taxon>
        <taxon>Pezizomycotina</taxon>
        <taxon>Dothideomycetes</taxon>
        <taxon>Dothideomycetidae</taxon>
        <taxon>Mycosphaerellales</taxon>
        <taxon>Extremaceae</taxon>
        <taxon>Vermiconidia</taxon>
    </lineage>
</organism>
<comment type="caution">
    <text evidence="1">The sequence shown here is derived from an EMBL/GenBank/DDBJ whole genome shotgun (WGS) entry which is preliminary data.</text>
</comment>
<sequence length="181" mass="20506">MREMSETYPYKCICGKVGRDDSEDSTSVLCVTCQTYQHNGCLNLPFFAKDVGERHSCHECTPHEYADLLTAVGRDEKPWIRTGYVYEIKTLLSDGKLPKKVPTSYLERAEKDVSSLLALLDDVELTALHEGMKKREGFGNKLWEYLKSYAETKFPDEEGTDVQAKIGVLAELFGWVPKSEP</sequence>
<accession>A0ACC3MB95</accession>
<protein>
    <submittedName>
        <fullName evidence="1">Transcription factor bye1</fullName>
    </submittedName>
</protein>
<proteinExistence type="predicted"/>
<dbReference type="Proteomes" id="UP001281147">
    <property type="component" value="Unassembled WGS sequence"/>
</dbReference>
<evidence type="ECO:0000313" key="1">
    <source>
        <dbReference type="EMBL" id="KAK3681536.1"/>
    </source>
</evidence>
<name>A0ACC3MB95_9PEZI</name>
<dbReference type="EMBL" id="JAUTXU010000397">
    <property type="protein sequence ID" value="KAK3681536.1"/>
    <property type="molecule type" value="Genomic_DNA"/>
</dbReference>
<reference evidence="1" key="1">
    <citation type="submission" date="2023-07" db="EMBL/GenBank/DDBJ databases">
        <title>Black Yeasts Isolated from many extreme environments.</title>
        <authorList>
            <person name="Coleine C."/>
            <person name="Stajich J.E."/>
            <person name="Selbmann L."/>
        </authorList>
    </citation>
    <scope>NUCLEOTIDE SEQUENCE</scope>
    <source>
        <strain evidence="1">CCFEE 5714</strain>
    </source>
</reference>
<evidence type="ECO:0000313" key="2">
    <source>
        <dbReference type="Proteomes" id="UP001281147"/>
    </source>
</evidence>
<keyword evidence="2" id="KW-1185">Reference proteome</keyword>
<gene>
    <name evidence="1" type="primary">BYE1_3</name>
    <name evidence="1" type="ORF">LTR37_020862</name>
</gene>